<dbReference type="InParanoid" id="G7DU19"/>
<dbReference type="OMA" id="AYEPRWH"/>
<feature type="transmembrane region" description="Helical" evidence="2">
    <location>
        <begin position="12"/>
        <end position="31"/>
    </location>
</feature>
<evidence type="ECO:0000256" key="2">
    <source>
        <dbReference type="SAM" id="Phobius"/>
    </source>
</evidence>
<dbReference type="PANTHER" id="PTHR15032:SF35">
    <property type="entry name" value="METALLO-BETA-LACTAMASE DOMAIN-CONTAINING PROTEIN"/>
    <property type="match status" value="1"/>
</dbReference>
<name>G7DU19_MIXOS</name>
<protein>
    <recommendedName>
        <fullName evidence="3">Metallo-beta-lactamase domain-containing protein</fullName>
    </recommendedName>
</protein>
<evidence type="ECO:0000256" key="1">
    <source>
        <dbReference type="SAM" id="MobiDB-lite"/>
    </source>
</evidence>
<gene>
    <name evidence="4" type="primary">Mo00726</name>
    <name evidence="4" type="ORF">E5Q_00726</name>
</gene>
<feature type="compositionally biased region" description="Polar residues" evidence="1">
    <location>
        <begin position="181"/>
        <end position="195"/>
    </location>
</feature>
<dbReference type="GO" id="GO:0005737">
    <property type="term" value="C:cytoplasm"/>
    <property type="evidence" value="ECO:0007669"/>
    <property type="project" value="TreeGrafter"/>
</dbReference>
<dbReference type="GO" id="GO:0070292">
    <property type="term" value="P:N-acylphosphatidylethanolamine metabolic process"/>
    <property type="evidence" value="ECO:0007669"/>
    <property type="project" value="TreeGrafter"/>
</dbReference>
<dbReference type="GO" id="GO:0070291">
    <property type="term" value="P:N-acylethanolamine metabolic process"/>
    <property type="evidence" value="ECO:0007669"/>
    <property type="project" value="TreeGrafter"/>
</dbReference>
<reference evidence="4 5" key="1">
    <citation type="journal article" date="2011" name="J. Gen. Appl. Microbiol.">
        <title>Draft genome sequencing of the enigmatic basidiomycete Mixia osmundae.</title>
        <authorList>
            <person name="Nishida H."/>
            <person name="Nagatsuka Y."/>
            <person name="Sugiyama J."/>
        </authorList>
    </citation>
    <scope>NUCLEOTIDE SEQUENCE [LARGE SCALE GENOMIC DNA]</scope>
    <source>
        <strain evidence="5">CBS 9802 / IAM 14324 / JCM 22182 / KY 12970</strain>
    </source>
</reference>
<dbReference type="PANTHER" id="PTHR15032">
    <property type="entry name" value="N-ACYL-PHOSPHATIDYLETHANOLAMINE-HYDROLYZING PHOSPHOLIPASE D"/>
    <property type="match status" value="1"/>
</dbReference>
<dbReference type="InterPro" id="IPR001279">
    <property type="entry name" value="Metallo-B-lactamas"/>
</dbReference>
<reference evidence="4 5" key="2">
    <citation type="journal article" date="2012" name="Open Biol.">
        <title>Characteristics of nucleosomes and linker DNA regions on the genome of the basidiomycete Mixia osmundae revealed by mono- and dinucleosome mapping.</title>
        <authorList>
            <person name="Nishida H."/>
            <person name="Kondo S."/>
            <person name="Matsumoto T."/>
            <person name="Suzuki Y."/>
            <person name="Yoshikawa H."/>
            <person name="Taylor T.D."/>
            <person name="Sugiyama J."/>
        </authorList>
    </citation>
    <scope>NUCLEOTIDE SEQUENCE [LARGE SCALE GENOMIC DNA]</scope>
    <source>
        <strain evidence="5">CBS 9802 / IAM 14324 / JCM 22182 / KY 12970</strain>
    </source>
</reference>
<keyword evidence="2" id="KW-0472">Membrane</keyword>
<organism evidence="4 5">
    <name type="scientific">Mixia osmundae (strain CBS 9802 / IAM 14324 / JCM 22182 / KY 12970)</name>
    <dbReference type="NCBI Taxonomy" id="764103"/>
    <lineage>
        <taxon>Eukaryota</taxon>
        <taxon>Fungi</taxon>
        <taxon>Dikarya</taxon>
        <taxon>Basidiomycota</taxon>
        <taxon>Pucciniomycotina</taxon>
        <taxon>Mixiomycetes</taxon>
        <taxon>Mixiales</taxon>
        <taxon>Mixiaceae</taxon>
        <taxon>Mixia</taxon>
    </lineage>
</organism>
<dbReference type="OrthoDB" id="332863at2759"/>
<keyword evidence="5" id="KW-1185">Reference proteome</keyword>
<proteinExistence type="predicted"/>
<dbReference type="Gene3D" id="3.60.15.10">
    <property type="entry name" value="Ribonuclease Z/Hydroxyacylglutathione hydrolase-like"/>
    <property type="match status" value="1"/>
</dbReference>
<sequence>MTQSNAHSLLRTTGLTLVAVFTLGPLAYYSYTETVRHTVIRRRKRRYESIVKRIHSSASAESSDATRAGPEELEAIQERFAPIIAGGRWHNPFTEFREEGAWEWLVWKLIIQPLTGKTGWTGGLSRDDEETVKKALPVERPDFQLLFANDPEMASDLVHLDPDNSNPGLAQDDKMGGSWARLSQTGTSSAATSRSLSDEGDRIAVERFKRSIAPDDAKITVGKRMTVTWFGQSTLFCQLDGVNILTDPVFGHQPLDTFLAPKRMRPLPCPITHLLAVDVCLVSHNHFDHLDARAVDYLGNSITWVVPLGLGDFFRRRGIHTVRELTWWQTTTLEADGRPPIEIVCLPTMHWSARTPLDTNQSLWCSFAVIGSRDRFFHCGDTGYCPVFEAIGRAYGPFTLAALPIGAYEPRWHLSPQHVDPEGAVNIHRDIRAQRSIGVHWGTWSLSDEYYDDPPKDLARARAKLGIDSKAFDVVPVGRTIRL</sequence>
<dbReference type="eggNOG" id="KOG3798">
    <property type="taxonomic scope" value="Eukaryota"/>
</dbReference>
<dbReference type="SUPFAM" id="SSF56281">
    <property type="entry name" value="Metallo-hydrolase/oxidoreductase"/>
    <property type="match status" value="1"/>
</dbReference>
<evidence type="ECO:0000313" key="5">
    <source>
        <dbReference type="Proteomes" id="UP000009131"/>
    </source>
</evidence>
<keyword evidence="2" id="KW-0812">Transmembrane</keyword>
<feature type="domain" description="Metallo-beta-lactamase" evidence="3">
    <location>
        <begin position="243"/>
        <end position="441"/>
    </location>
</feature>
<accession>G7DU19</accession>
<evidence type="ECO:0000313" key="4">
    <source>
        <dbReference type="EMBL" id="GAA94079.1"/>
    </source>
</evidence>
<dbReference type="HOGENOM" id="CLU_020884_2_1_1"/>
<dbReference type="RefSeq" id="XP_014565653.1">
    <property type="nucleotide sequence ID" value="XM_014710167.1"/>
</dbReference>
<feature type="region of interest" description="Disordered" evidence="1">
    <location>
        <begin position="159"/>
        <end position="198"/>
    </location>
</feature>
<keyword evidence="2" id="KW-1133">Transmembrane helix</keyword>
<dbReference type="InterPro" id="IPR036866">
    <property type="entry name" value="RibonucZ/Hydroxyglut_hydro"/>
</dbReference>
<dbReference type="EMBL" id="BABT02000027">
    <property type="protein sequence ID" value="GAA94079.1"/>
    <property type="molecule type" value="Genomic_DNA"/>
</dbReference>
<dbReference type="Pfam" id="PF12706">
    <property type="entry name" value="Lactamase_B_2"/>
    <property type="match status" value="1"/>
</dbReference>
<dbReference type="AlphaFoldDB" id="G7DU19"/>
<evidence type="ECO:0000259" key="3">
    <source>
        <dbReference type="Pfam" id="PF12706"/>
    </source>
</evidence>
<comment type="caution">
    <text evidence="4">The sequence shown here is derived from an EMBL/GenBank/DDBJ whole genome shotgun (WGS) entry which is preliminary data.</text>
</comment>
<dbReference type="Proteomes" id="UP000009131">
    <property type="component" value="Unassembled WGS sequence"/>
</dbReference>
<dbReference type="GO" id="GO:0070290">
    <property type="term" value="F:N-acylphosphatidylethanolamine-specific phospholipase D activity"/>
    <property type="evidence" value="ECO:0007669"/>
    <property type="project" value="TreeGrafter"/>
</dbReference>